<dbReference type="RefSeq" id="WP_163385869.1">
    <property type="nucleotide sequence ID" value="NZ_JAUFQS010000035.1"/>
</dbReference>
<accession>A0ABT8CAV3</accession>
<protein>
    <submittedName>
        <fullName evidence="6">Sulfatase-like hydrolase/transferase</fullName>
    </submittedName>
</protein>
<reference evidence="7" key="1">
    <citation type="journal article" date="2019" name="Int. J. Syst. Evol. Microbiol.">
        <title>The Global Catalogue of Microorganisms (GCM) 10K type strain sequencing project: providing services to taxonomists for standard genome sequencing and annotation.</title>
        <authorList>
            <consortium name="The Broad Institute Genomics Platform"/>
            <consortium name="The Broad Institute Genome Sequencing Center for Infectious Disease"/>
            <person name="Wu L."/>
            <person name="Ma J."/>
        </authorList>
    </citation>
    <scope>NUCLEOTIDE SEQUENCE [LARGE SCALE GENOMIC DNA]</scope>
    <source>
        <strain evidence="7">CECT 7706</strain>
    </source>
</reference>
<evidence type="ECO:0000313" key="7">
    <source>
        <dbReference type="Proteomes" id="UP001236663"/>
    </source>
</evidence>
<dbReference type="InterPro" id="IPR050738">
    <property type="entry name" value="Sulfatase"/>
</dbReference>
<dbReference type="PROSITE" id="PS00523">
    <property type="entry name" value="SULFATASE_1"/>
    <property type="match status" value="1"/>
</dbReference>
<dbReference type="Pfam" id="PF00884">
    <property type="entry name" value="Sulfatase"/>
    <property type="match status" value="1"/>
</dbReference>
<comment type="similarity">
    <text evidence="1">Belongs to the sulfatase family.</text>
</comment>
<evidence type="ECO:0000256" key="1">
    <source>
        <dbReference type="ARBA" id="ARBA00008779"/>
    </source>
</evidence>
<dbReference type="InterPro" id="IPR017850">
    <property type="entry name" value="Alkaline_phosphatase_core_sf"/>
</dbReference>
<dbReference type="InterPro" id="IPR024607">
    <property type="entry name" value="Sulfatase_CS"/>
</dbReference>
<evidence type="ECO:0000259" key="5">
    <source>
        <dbReference type="Pfam" id="PF00884"/>
    </source>
</evidence>
<keyword evidence="4" id="KW-0106">Calcium</keyword>
<evidence type="ECO:0000313" key="6">
    <source>
        <dbReference type="EMBL" id="MDN3689507.1"/>
    </source>
</evidence>
<evidence type="ECO:0000256" key="4">
    <source>
        <dbReference type="ARBA" id="ARBA00022837"/>
    </source>
</evidence>
<gene>
    <name evidence="6" type="ORF">QWZ15_16890</name>
</gene>
<name>A0ABT8CAV3_9BACT</name>
<dbReference type="PANTHER" id="PTHR42693:SF53">
    <property type="entry name" value="ENDO-4-O-SULFATASE"/>
    <property type="match status" value="1"/>
</dbReference>
<keyword evidence="7" id="KW-1185">Reference proteome</keyword>
<sequence length="517" mass="58361">MSQILCFTDKWILGFIFLWCFSPLNSLATTKDPPRPNIIIFLTDDLGYGDLGCYGHPIIKTPHLDRFASEGVRMTDMHSAAAVCSPSRAAILTGRNGYRSGFYNIAGFFGTTLDKKEITLPQLLQEEGYETAFFGKWHLSKLESPNEVSVNEMGFDYSLATSVNAFGTGPKNPDKFLRNGVPEGPMEGWYVDIVTREAADWIAEKRDMEKPFFLIISTNEPHTPIDPPTNFAQLYDTEEVMETVQEVSYGGVSRPEKNISQHAKEYYGTVSQLDDSFGTFMQFIDDQGLRDTTLVIFTSDNGPEYPVTLEESHGEWEDPIRDKCFGTPGKLRGMKRYPYEGGHRVPGLIRWPGYIPAGSTSDQLFNGTDFLPTLCKLAGATVPVDRVIDGTDAFNAFLGKEYQREVLPIWFFLLNASHMPGMAQMAMRYQDYVLVGRLGPKRENFTGNPTEGTFPAVDWLKTAIPDSFELYNIKKDLGQTTDISRQEYATFLKLIPKMQQLWLDIRDEGPWWGRLSD</sequence>
<keyword evidence="3" id="KW-0378">Hydrolase</keyword>
<evidence type="ECO:0000256" key="3">
    <source>
        <dbReference type="ARBA" id="ARBA00022801"/>
    </source>
</evidence>
<dbReference type="InterPro" id="IPR000917">
    <property type="entry name" value="Sulfatase_N"/>
</dbReference>
<organism evidence="6 7">
    <name type="scientific">Cyclobacterium jeungdonense</name>
    <dbReference type="NCBI Taxonomy" id="708087"/>
    <lineage>
        <taxon>Bacteria</taxon>
        <taxon>Pseudomonadati</taxon>
        <taxon>Bacteroidota</taxon>
        <taxon>Cytophagia</taxon>
        <taxon>Cytophagales</taxon>
        <taxon>Cyclobacteriaceae</taxon>
        <taxon>Cyclobacterium</taxon>
    </lineage>
</organism>
<proteinExistence type="inferred from homology"/>
<comment type="caution">
    <text evidence="6">The sequence shown here is derived from an EMBL/GenBank/DDBJ whole genome shotgun (WGS) entry which is preliminary data.</text>
</comment>
<dbReference type="Proteomes" id="UP001236663">
    <property type="component" value="Unassembled WGS sequence"/>
</dbReference>
<feature type="domain" description="Sulfatase N-terminal" evidence="5">
    <location>
        <begin position="36"/>
        <end position="380"/>
    </location>
</feature>
<dbReference type="Gene3D" id="3.40.720.10">
    <property type="entry name" value="Alkaline Phosphatase, subunit A"/>
    <property type="match status" value="1"/>
</dbReference>
<keyword evidence="2" id="KW-0479">Metal-binding</keyword>
<dbReference type="EMBL" id="JAUFQS010000035">
    <property type="protein sequence ID" value="MDN3689507.1"/>
    <property type="molecule type" value="Genomic_DNA"/>
</dbReference>
<evidence type="ECO:0000256" key="2">
    <source>
        <dbReference type="ARBA" id="ARBA00022723"/>
    </source>
</evidence>
<dbReference type="PANTHER" id="PTHR42693">
    <property type="entry name" value="ARYLSULFATASE FAMILY MEMBER"/>
    <property type="match status" value="1"/>
</dbReference>
<dbReference type="SUPFAM" id="SSF53649">
    <property type="entry name" value="Alkaline phosphatase-like"/>
    <property type="match status" value="1"/>
</dbReference>